<name>A0A3L7E2A9_9GAMM</name>
<feature type="domain" description="Ysc84 actin-binding" evidence="2">
    <location>
        <begin position="91"/>
        <end position="174"/>
    </location>
</feature>
<feature type="chain" id="PRO_5018217836" description="Ysc84 actin-binding domain-containing protein" evidence="1">
    <location>
        <begin position="22"/>
        <end position="178"/>
    </location>
</feature>
<evidence type="ECO:0000313" key="3">
    <source>
        <dbReference type="EMBL" id="RLQ22312.1"/>
    </source>
</evidence>
<dbReference type="Proteomes" id="UP000265509">
    <property type="component" value="Unassembled WGS sequence"/>
</dbReference>
<organism evidence="3 4">
    <name type="scientific">Seongchinamella sediminis</name>
    <dbReference type="NCBI Taxonomy" id="2283635"/>
    <lineage>
        <taxon>Bacteria</taxon>
        <taxon>Pseudomonadati</taxon>
        <taxon>Pseudomonadota</taxon>
        <taxon>Gammaproteobacteria</taxon>
        <taxon>Cellvibrionales</taxon>
        <taxon>Halieaceae</taxon>
        <taxon>Seongchinamella</taxon>
    </lineage>
</organism>
<evidence type="ECO:0000256" key="1">
    <source>
        <dbReference type="SAM" id="SignalP"/>
    </source>
</evidence>
<protein>
    <recommendedName>
        <fullName evidence="2">Ysc84 actin-binding domain-containing protein</fullName>
    </recommendedName>
</protein>
<proteinExistence type="predicted"/>
<keyword evidence="1" id="KW-0732">Signal</keyword>
<feature type="signal peptide" evidence="1">
    <location>
        <begin position="1"/>
        <end position="21"/>
    </location>
</feature>
<dbReference type="OrthoDB" id="198978at2"/>
<dbReference type="CDD" id="cd11524">
    <property type="entry name" value="SYLF"/>
    <property type="match status" value="1"/>
</dbReference>
<evidence type="ECO:0000259" key="2">
    <source>
        <dbReference type="Pfam" id="PF04366"/>
    </source>
</evidence>
<dbReference type="AlphaFoldDB" id="A0A3L7E2A9"/>
<dbReference type="RefSeq" id="WP_117953785.1">
    <property type="nucleotide sequence ID" value="NZ_QRAN01000007.1"/>
</dbReference>
<dbReference type="EMBL" id="QRAN01000007">
    <property type="protein sequence ID" value="RLQ22312.1"/>
    <property type="molecule type" value="Genomic_DNA"/>
</dbReference>
<dbReference type="InterPro" id="IPR007461">
    <property type="entry name" value="Ysc84_actin-binding"/>
</dbReference>
<evidence type="ECO:0000313" key="4">
    <source>
        <dbReference type="Proteomes" id="UP000265509"/>
    </source>
</evidence>
<reference evidence="3 4" key="1">
    <citation type="submission" date="2018-07" db="EMBL/GenBank/DDBJ databases">
        <title>Halioglobus sp. genome submission.</title>
        <authorList>
            <person name="Ye M.-Q."/>
            <person name="Du Z.-J."/>
        </authorList>
    </citation>
    <scope>NUCLEOTIDE SEQUENCE [LARGE SCALE GENOMIC DNA]</scope>
    <source>
        <strain evidence="3 4">U0301</strain>
    </source>
</reference>
<comment type="caution">
    <text evidence="3">The sequence shown here is derived from an EMBL/GenBank/DDBJ whole genome shotgun (WGS) entry which is preliminary data.</text>
</comment>
<accession>A0A3L7E2A9</accession>
<dbReference type="Pfam" id="PF04366">
    <property type="entry name" value="Ysc84"/>
    <property type="match status" value="1"/>
</dbReference>
<gene>
    <name evidence="3" type="ORF">DWB85_08510</name>
</gene>
<sequence>MLLIARLLGIALALLSPAAPAETVAEIQAKSQQALAHLQQQAGVSRQLLTDAAGVLVFPDIVKVGFGAGGQYGEGVLLIDGQPDGYYATAGASFGLQLGVEFKSEIIVFLSERSLQAFRRQRGFKVGVDANVSIITPGSLGELASGATGEEIVAFVLTNEGLMANLSLAGATITRLAR</sequence>
<keyword evidence="4" id="KW-1185">Reference proteome</keyword>